<dbReference type="EMBL" id="NHSD01000287">
    <property type="protein sequence ID" value="MBK5928063.1"/>
    <property type="molecule type" value="Genomic_DNA"/>
</dbReference>
<evidence type="ECO:0000313" key="1">
    <source>
        <dbReference type="EMBL" id="MBK5928063.1"/>
    </source>
</evidence>
<dbReference type="Proteomes" id="UP000706333">
    <property type="component" value="Unassembled WGS sequence"/>
</dbReference>
<accession>A0A934WK10</accession>
<proteinExistence type="predicted"/>
<dbReference type="AlphaFoldDB" id="A0A934WK10"/>
<reference evidence="1" key="2">
    <citation type="journal article" date="2020" name="Microorganisms">
        <title>Osmotic Adaptation and Compatible Solute Biosynthesis of Phototrophic Bacteria as Revealed from Genome Analyses.</title>
        <authorList>
            <person name="Imhoff J.F."/>
            <person name="Rahn T."/>
            <person name="Kunzel S."/>
            <person name="Keller A."/>
            <person name="Neulinger S.C."/>
        </authorList>
    </citation>
    <scope>NUCLEOTIDE SEQUENCE</scope>
    <source>
        <strain evidence="1">LMG 28126</strain>
    </source>
</reference>
<protein>
    <submittedName>
        <fullName evidence="1">Uncharacterized protein</fullName>
    </submittedName>
</protein>
<organism evidence="1 2">
    <name type="scientific">Rhodobaculum claviforme</name>
    <dbReference type="NCBI Taxonomy" id="1549854"/>
    <lineage>
        <taxon>Bacteria</taxon>
        <taxon>Pseudomonadati</taxon>
        <taxon>Pseudomonadota</taxon>
        <taxon>Alphaproteobacteria</taxon>
        <taxon>Rhodobacterales</taxon>
        <taxon>Paracoccaceae</taxon>
        <taxon>Rhodobaculum</taxon>
    </lineage>
</organism>
<gene>
    <name evidence="1" type="ORF">CCR87_12120</name>
</gene>
<evidence type="ECO:0000313" key="2">
    <source>
        <dbReference type="Proteomes" id="UP000706333"/>
    </source>
</evidence>
<keyword evidence="2" id="KW-1185">Reference proteome</keyword>
<dbReference type="RefSeq" id="WP_201157816.1">
    <property type="nucleotide sequence ID" value="NZ_NHSD01000287.1"/>
</dbReference>
<sequence length="84" mass="9018">MPRRITSAILVGHLWLALACLPVAADDFPRLVPLETLLPSPTAPEAAAPLGVRAAMLERRAAALRARVLIDADTRRRMAALAAR</sequence>
<reference evidence="1" key="1">
    <citation type="submission" date="2017-05" db="EMBL/GenBank/DDBJ databases">
        <authorList>
            <person name="Imhoff J.F."/>
            <person name="Rahn T."/>
            <person name="Kuenzel S."/>
            <person name="Neulinger S.C."/>
        </authorList>
    </citation>
    <scope>NUCLEOTIDE SEQUENCE</scope>
    <source>
        <strain evidence="1">LMG 28126</strain>
    </source>
</reference>
<dbReference type="PROSITE" id="PS51257">
    <property type="entry name" value="PROKAR_LIPOPROTEIN"/>
    <property type="match status" value="1"/>
</dbReference>
<comment type="caution">
    <text evidence="1">The sequence shown here is derived from an EMBL/GenBank/DDBJ whole genome shotgun (WGS) entry which is preliminary data.</text>
</comment>
<name>A0A934WK10_9RHOB</name>